<dbReference type="Gene3D" id="3.90.79.10">
    <property type="entry name" value="Nucleoside Triphosphate Pyrophosphohydrolase"/>
    <property type="match status" value="1"/>
</dbReference>
<protein>
    <recommendedName>
        <fullName evidence="2">Nudix hydrolase domain-containing protein</fullName>
    </recommendedName>
</protein>
<organism evidence="3 4">
    <name type="scientific">Candidatus Sungbacteria bacterium RIFCSPHIGHO2_02_FULL_51_29</name>
    <dbReference type="NCBI Taxonomy" id="1802273"/>
    <lineage>
        <taxon>Bacteria</taxon>
        <taxon>Candidatus Sungiibacteriota</taxon>
    </lineage>
</organism>
<name>A0A1G2KZL0_9BACT</name>
<sequence length="396" mass="44864">MQTEGKFRKLAIPRPSHTSQGLLLDVETPRLSLIEDCGDIVGKDGMRGKPPGYGLAGGSGETIFTLVMNGERFPDLTEKDLMLTHKIKPVTLAGDTIDVLRTLNYLLKQYEFGTELPMTYHRINGGFVANGRNGNGHADPPTMEDAVIIPERDETPAETVVRETFMETGHRVRVIPSKFALSLGGKGDIRTAIVGARCSIVMSRFGEVVQERSNDKNDRSGRPFGHTCYVFHLEREEGPQERIQELDEVKTWVWKRLDEVVEMMLLRPTARTSKEGLYDAHIRRIDAARELLDLDWSPFYTDAVCDELDRREQDFTRAEEAIAKADGAEDKAPEPLPALTGMRPQTPEEVADATEDERRMREYHEARIAQAKKKLSRQDDQEYRRWMEQPTPGTPR</sequence>
<gene>
    <name evidence="3" type="ORF">A3C16_03860</name>
</gene>
<dbReference type="EMBL" id="MHQL01000005">
    <property type="protein sequence ID" value="OHA03921.1"/>
    <property type="molecule type" value="Genomic_DNA"/>
</dbReference>
<reference evidence="3 4" key="1">
    <citation type="journal article" date="2016" name="Nat. Commun.">
        <title>Thousands of microbial genomes shed light on interconnected biogeochemical processes in an aquifer system.</title>
        <authorList>
            <person name="Anantharaman K."/>
            <person name="Brown C.T."/>
            <person name="Hug L.A."/>
            <person name="Sharon I."/>
            <person name="Castelle C.J."/>
            <person name="Probst A.J."/>
            <person name="Thomas B.C."/>
            <person name="Singh A."/>
            <person name="Wilkins M.J."/>
            <person name="Karaoz U."/>
            <person name="Brodie E.L."/>
            <person name="Williams K.H."/>
            <person name="Hubbard S.S."/>
            <person name="Banfield J.F."/>
        </authorList>
    </citation>
    <scope>NUCLEOTIDE SEQUENCE [LARGE SCALE GENOMIC DNA]</scope>
</reference>
<dbReference type="InterPro" id="IPR000086">
    <property type="entry name" value="NUDIX_hydrolase_dom"/>
</dbReference>
<accession>A0A1G2KZL0</accession>
<feature type="compositionally biased region" description="Basic and acidic residues" evidence="1">
    <location>
        <begin position="376"/>
        <end position="387"/>
    </location>
</feature>
<feature type="region of interest" description="Disordered" evidence="1">
    <location>
        <begin position="325"/>
        <end position="396"/>
    </location>
</feature>
<proteinExistence type="predicted"/>
<dbReference type="Proteomes" id="UP000177811">
    <property type="component" value="Unassembled WGS sequence"/>
</dbReference>
<dbReference type="InterPro" id="IPR015797">
    <property type="entry name" value="NUDIX_hydrolase-like_dom_sf"/>
</dbReference>
<evidence type="ECO:0000313" key="3">
    <source>
        <dbReference type="EMBL" id="OHA03921.1"/>
    </source>
</evidence>
<dbReference type="SUPFAM" id="SSF55811">
    <property type="entry name" value="Nudix"/>
    <property type="match status" value="1"/>
</dbReference>
<feature type="compositionally biased region" description="Basic and acidic residues" evidence="1">
    <location>
        <begin position="356"/>
        <end position="367"/>
    </location>
</feature>
<feature type="domain" description="Nudix hydrolase" evidence="2">
    <location>
        <begin position="58"/>
        <end position="279"/>
    </location>
</feature>
<evidence type="ECO:0000259" key="2">
    <source>
        <dbReference type="PROSITE" id="PS51462"/>
    </source>
</evidence>
<dbReference type="AlphaFoldDB" id="A0A1G2KZL0"/>
<dbReference type="PROSITE" id="PS51462">
    <property type="entry name" value="NUDIX"/>
    <property type="match status" value="1"/>
</dbReference>
<evidence type="ECO:0000313" key="4">
    <source>
        <dbReference type="Proteomes" id="UP000177811"/>
    </source>
</evidence>
<comment type="caution">
    <text evidence="3">The sequence shown here is derived from an EMBL/GenBank/DDBJ whole genome shotgun (WGS) entry which is preliminary data.</text>
</comment>
<evidence type="ECO:0000256" key="1">
    <source>
        <dbReference type="SAM" id="MobiDB-lite"/>
    </source>
</evidence>